<evidence type="ECO:0000313" key="7">
    <source>
        <dbReference type="Proteomes" id="UP000095706"/>
    </source>
</evidence>
<name>A0A174KW35_9FIRM</name>
<dbReference type="AlphaFoldDB" id="A0A174KW35"/>
<dbReference type="InterPro" id="IPR003959">
    <property type="entry name" value="ATPase_AAA_core"/>
</dbReference>
<comment type="similarity">
    <text evidence="1">Belongs to the CbxX/CfxQ family.</text>
</comment>
<keyword evidence="2" id="KW-0547">Nucleotide-binding</keyword>
<dbReference type="Proteomes" id="UP000095709">
    <property type="component" value="Unassembled WGS sequence"/>
</dbReference>
<dbReference type="GO" id="GO:0016887">
    <property type="term" value="F:ATP hydrolysis activity"/>
    <property type="evidence" value="ECO:0007669"/>
    <property type="project" value="InterPro"/>
</dbReference>
<keyword evidence="3" id="KW-0067">ATP-binding</keyword>
<dbReference type="InterPro" id="IPR027417">
    <property type="entry name" value="P-loop_NTPase"/>
</dbReference>
<sequence length="688" mass="78989">MILYKYTADCSKLNLEQEDSTKEGYERLYSRRSDAAEWNSKFYTAYRTEKKFFIMISDILNGQMTIVAALEMEVVPRVCVDCIQKILPEIELLAYEEITNDAFCKELVRAERNNWTECYSGSLKEKLKLAIEPEHHSFFEPVAYQVSERIYTAQNMTRQKQAEQMQEIMASESFYDEMERIYAPENEKRFVGHPVHYLITAGDKAAADDMIDLLIPALLENQRLLSGRVYDVQKMTYKAEREDNFDNIFSSARGGTVILNLEGEKSTGMYATGNYDLAKTLGKKLNEYGNSTLFIFVDISGSRSVSDETIAEILSNADLIQIQEGQGDLERATGYLKRLADKTEYHDYTIEELTRYLPKEKKLYSVSDIFSAYNRWYGSGLKTHIYKAYKQKDLVKIQLKKKTDKPYVELQKMVGLSDVKKVTDEILAAAKMQKMRKQMGLPGVQSSMHMLFSGNPGTAKTTVARLLSQVLKEEEVLKYGHIVECGRQDLVGKYVGWTAQIVESKFQAARGGILFIDEAYSLVEDNRTYGAEAINTIVQEMENYRDEVIVIFAGYPEKMKEFLEQNEGLASRIAFHLNFPDYSPVELTQILDLMLEKSEYRMDERTREKCFSICADACREENYGNGRFVRNLLDHAIMRQADRLIREHQNGTLEKEEACLLTADDFEMIGLKKKPQSRQIGFCAGRTA</sequence>
<dbReference type="CDD" id="cd00009">
    <property type="entry name" value="AAA"/>
    <property type="match status" value="1"/>
</dbReference>
<dbReference type="InterPro" id="IPR041627">
    <property type="entry name" value="AAA_lid_6"/>
</dbReference>
<dbReference type="RefSeq" id="WP_055228059.1">
    <property type="nucleotide sequence ID" value="NZ_CYYV01000010.1"/>
</dbReference>
<evidence type="ECO:0000259" key="4">
    <source>
        <dbReference type="SMART" id="SM00382"/>
    </source>
</evidence>
<gene>
    <name evidence="6" type="primary">cbbX</name>
    <name evidence="5" type="ORF">ERS852406_02187</name>
    <name evidence="6" type="ORF">ERS852498_01387</name>
</gene>
<dbReference type="Proteomes" id="UP000095706">
    <property type="component" value="Unassembled WGS sequence"/>
</dbReference>
<organism evidence="6 8">
    <name type="scientific">Fusicatenibacter saccharivorans</name>
    <dbReference type="NCBI Taxonomy" id="1150298"/>
    <lineage>
        <taxon>Bacteria</taxon>
        <taxon>Bacillati</taxon>
        <taxon>Bacillota</taxon>
        <taxon>Clostridia</taxon>
        <taxon>Lachnospirales</taxon>
        <taxon>Lachnospiraceae</taxon>
        <taxon>Fusicatenibacter</taxon>
    </lineage>
</organism>
<dbReference type="FunFam" id="3.40.50.300:FF:000216">
    <property type="entry name" value="Type VII secretion ATPase EccA"/>
    <property type="match status" value="1"/>
</dbReference>
<evidence type="ECO:0000256" key="3">
    <source>
        <dbReference type="ARBA" id="ARBA00022840"/>
    </source>
</evidence>
<dbReference type="PANTHER" id="PTHR43392">
    <property type="entry name" value="AAA-TYPE ATPASE FAMILY PROTEIN / ANKYRIN REPEAT FAMILY PROTEIN"/>
    <property type="match status" value="1"/>
</dbReference>
<dbReference type="SUPFAM" id="SSF52540">
    <property type="entry name" value="P-loop containing nucleoside triphosphate hydrolases"/>
    <property type="match status" value="1"/>
</dbReference>
<evidence type="ECO:0000313" key="6">
    <source>
        <dbReference type="EMBL" id="CUP16414.1"/>
    </source>
</evidence>
<keyword evidence="6" id="KW-0647">Proteasome</keyword>
<reference evidence="7 8" key="1">
    <citation type="submission" date="2015-09" db="EMBL/GenBank/DDBJ databases">
        <authorList>
            <consortium name="Pathogen Informatics"/>
        </authorList>
    </citation>
    <scope>NUCLEOTIDE SEQUENCE [LARGE SCALE GENOMIC DNA]</scope>
    <source>
        <strain evidence="5 7">2789STDY5608849</strain>
        <strain evidence="6 8">2789STDY5834885</strain>
    </source>
</reference>
<dbReference type="GO" id="GO:0000502">
    <property type="term" value="C:proteasome complex"/>
    <property type="evidence" value="ECO:0007669"/>
    <property type="project" value="UniProtKB-KW"/>
</dbReference>
<accession>A0A174KW35</accession>
<protein>
    <submittedName>
        <fullName evidence="6">Proteasome-activating nucleotidase</fullName>
    </submittedName>
</protein>
<dbReference type="SMART" id="SM00382">
    <property type="entry name" value="AAA"/>
    <property type="match status" value="1"/>
</dbReference>
<dbReference type="InterPro" id="IPR050773">
    <property type="entry name" value="CbxX/CfxQ_RuBisCO_ESX"/>
</dbReference>
<dbReference type="InterPro" id="IPR000641">
    <property type="entry name" value="CbxX/CfxQ"/>
</dbReference>
<dbReference type="GeneID" id="79855753"/>
<evidence type="ECO:0000256" key="1">
    <source>
        <dbReference type="ARBA" id="ARBA00010378"/>
    </source>
</evidence>
<dbReference type="Gene3D" id="3.40.50.300">
    <property type="entry name" value="P-loop containing nucleotide triphosphate hydrolases"/>
    <property type="match status" value="1"/>
</dbReference>
<dbReference type="PANTHER" id="PTHR43392:SF2">
    <property type="entry name" value="AAA-TYPE ATPASE FAMILY PROTEIN _ ANKYRIN REPEAT FAMILY PROTEIN"/>
    <property type="match status" value="1"/>
</dbReference>
<dbReference type="EMBL" id="CYYV01000010">
    <property type="protein sequence ID" value="CUO52997.1"/>
    <property type="molecule type" value="Genomic_DNA"/>
</dbReference>
<dbReference type="InterPro" id="IPR003593">
    <property type="entry name" value="AAA+_ATPase"/>
</dbReference>
<dbReference type="Pfam" id="PF00004">
    <property type="entry name" value="AAA"/>
    <property type="match status" value="1"/>
</dbReference>
<feature type="domain" description="AAA+ ATPase" evidence="4">
    <location>
        <begin position="446"/>
        <end position="583"/>
    </location>
</feature>
<evidence type="ECO:0000313" key="5">
    <source>
        <dbReference type="EMBL" id="CUO52997.1"/>
    </source>
</evidence>
<dbReference type="Gene3D" id="1.10.8.60">
    <property type="match status" value="1"/>
</dbReference>
<dbReference type="PRINTS" id="PR00819">
    <property type="entry name" value="CBXCFQXSUPER"/>
</dbReference>
<dbReference type="Pfam" id="PF17866">
    <property type="entry name" value="AAA_lid_6"/>
    <property type="match status" value="1"/>
</dbReference>
<dbReference type="EMBL" id="CZAL01000006">
    <property type="protein sequence ID" value="CUP16414.1"/>
    <property type="molecule type" value="Genomic_DNA"/>
</dbReference>
<proteinExistence type="inferred from homology"/>
<evidence type="ECO:0000256" key="2">
    <source>
        <dbReference type="ARBA" id="ARBA00022741"/>
    </source>
</evidence>
<evidence type="ECO:0000313" key="8">
    <source>
        <dbReference type="Proteomes" id="UP000095709"/>
    </source>
</evidence>
<dbReference type="GO" id="GO:0005524">
    <property type="term" value="F:ATP binding"/>
    <property type="evidence" value="ECO:0007669"/>
    <property type="project" value="UniProtKB-KW"/>
</dbReference>